<accession>A0A0C3QTT9</accession>
<keyword evidence="2" id="KW-1185">Reference proteome</keyword>
<organism evidence="1 2">
    <name type="scientific">Tulasnella calospora MUT 4182</name>
    <dbReference type="NCBI Taxonomy" id="1051891"/>
    <lineage>
        <taxon>Eukaryota</taxon>
        <taxon>Fungi</taxon>
        <taxon>Dikarya</taxon>
        <taxon>Basidiomycota</taxon>
        <taxon>Agaricomycotina</taxon>
        <taxon>Agaricomycetes</taxon>
        <taxon>Cantharellales</taxon>
        <taxon>Tulasnellaceae</taxon>
        <taxon>Tulasnella</taxon>
    </lineage>
</organism>
<dbReference type="STRING" id="1051891.A0A0C3QTT9"/>
<dbReference type="OrthoDB" id="2559662at2759"/>
<protein>
    <submittedName>
        <fullName evidence="1">Uncharacterized protein</fullName>
    </submittedName>
</protein>
<proteinExistence type="predicted"/>
<dbReference type="HOGENOM" id="CLU_014826_1_0_1"/>
<dbReference type="Proteomes" id="UP000054248">
    <property type="component" value="Unassembled WGS sequence"/>
</dbReference>
<dbReference type="AlphaFoldDB" id="A0A0C3QTT9"/>
<evidence type="ECO:0000313" key="2">
    <source>
        <dbReference type="Proteomes" id="UP000054248"/>
    </source>
</evidence>
<sequence>MGGAEICLLRLKLGVIEEDRGPASTTKEILVAFSAYLREIDDTCVTLTGDHVFTFSSFGNRILSTWDLLQESPILNQFAWSPLVRGIVARNMHLFGDVSRWDDPSYRPRNAPSTGLPGLLATHLRRGDFVEHCDNLCHWHAVWGGWNSFPSYRDKFPLTLAQAANITYEERLPYYMPHCLPTVEEVVYRLHIVRREWELGAPSGERKLKRAYLLTNAEPKYKAELKERLMADGWEHVAMTSDLLIEQPEVEVDLAADMMIGQHAEVFVGNGFSSLTANINLLRMARKVPMDSIRFL</sequence>
<dbReference type="Gene3D" id="3.40.50.11350">
    <property type="match status" value="1"/>
</dbReference>
<dbReference type="CDD" id="cd11296">
    <property type="entry name" value="O-FucT_like"/>
    <property type="match status" value="1"/>
</dbReference>
<name>A0A0C3QTT9_9AGAM</name>
<evidence type="ECO:0000313" key="1">
    <source>
        <dbReference type="EMBL" id="KIO32676.1"/>
    </source>
</evidence>
<reference evidence="1 2" key="1">
    <citation type="submission" date="2014-04" db="EMBL/GenBank/DDBJ databases">
        <authorList>
            <consortium name="DOE Joint Genome Institute"/>
            <person name="Kuo A."/>
            <person name="Girlanda M."/>
            <person name="Perotto S."/>
            <person name="Kohler A."/>
            <person name="Nagy L.G."/>
            <person name="Floudas D."/>
            <person name="Copeland A."/>
            <person name="Barry K.W."/>
            <person name="Cichocki N."/>
            <person name="Veneault-Fourrey C."/>
            <person name="LaButti K."/>
            <person name="Lindquist E.A."/>
            <person name="Lipzen A."/>
            <person name="Lundell T."/>
            <person name="Morin E."/>
            <person name="Murat C."/>
            <person name="Sun H."/>
            <person name="Tunlid A."/>
            <person name="Henrissat B."/>
            <person name="Grigoriev I.V."/>
            <person name="Hibbett D.S."/>
            <person name="Martin F."/>
            <person name="Nordberg H.P."/>
            <person name="Cantor M.N."/>
            <person name="Hua S.X."/>
        </authorList>
    </citation>
    <scope>NUCLEOTIDE SEQUENCE [LARGE SCALE GENOMIC DNA]</scope>
    <source>
        <strain evidence="1 2">MUT 4182</strain>
    </source>
</reference>
<gene>
    <name evidence="1" type="ORF">M407DRAFT_18435</name>
</gene>
<reference evidence="2" key="2">
    <citation type="submission" date="2015-01" db="EMBL/GenBank/DDBJ databases">
        <title>Evolutionary Origins and Diversification of the Mycorrhizal Mutualists.</title>
        <authorList>
            <consortium name="DOE Joint Genome Institute"/>
            <consortium name="Mycorrhizal Genomics Consortium"/>
            <person name="Kohler A."/>
            <person name="Kuo A."/>
            <person name="Nagy L.G."/>
            <person name="Floudas D."/>
            <person name="Copeland A."/>
            <person name="Barry K.W."/>
            <person name="Cichocki N."/>
            <person name="Veneault-Fourrey C."/>
            <person name="LaButti K."/>
            <person name="Lindquist E.A."/>
            <person name="Lipzen A."/>
            <person name="Lundell T."/>
            <person name="Morin E."/>
            <person name="Murat C."/>
            <person name="Riley R."/>
            <person name="Ohm R."/>
            <person name="Sun H."/>
            <person name="Tunlid A."/>
            <person name="Henrissat B."/>
            <person name="Grigoriev I.V."/>
            <person name="Hibbett D.S."/>
            <person name="Martin F."/>
        </authorList>
    </citation>
    <scope>NUCLEOTIDE SEQUENCE [LARGE SCALE GENOMIC DNA]</scope>
    <source>
        <strain evidence="2">MUT 4182</strain>
    </source>
</reference>
<dbReference type="EMBL" id="KN822953">
    <property type="protein sequence ID" value="KIO32676.1"/>
    <property type="molecule type" value="Genomic_DNA"/>
</dbReference>